<keyword evidence="2" id="KW-1185">Reference proteome</keyword>
<dbReference type="EMBL" id="CP034437">
    <property type="protein sequence ID" value="AZN41861.1"/>
    <property type="molecule type" value="Genomic_DNA"/>
</dbReference>
<dbReference type="AlphaFoldDB" id="A0A3Q8X6Y7"/>
<evidence type="ECO:0000313" key="1">
    <source>
        <dbReference type="EMBL" id="AZN41861.1"/>
    </source>
</evidence>
<organism evidence="1 2">
    <name type="scientific">Paenibacillus albus</name>
    <dbReference type="NCBI Taxonomy" id="2495582"/>
    <lineage>
        <taxon>Bacteria</taxon>
        <taxon>Bacillati</taxon>
        <taxon>Bacillota</taxon>
        <taxon>Bacilli</taxon>
        <taxon>Bacillales</taxon>
        <taxon>Paenibacillaceae</taxon>
        <taxon>Paenibacillus</taxon>
    </lineage>
</organism>
<name>A0A3Q8X6Y7_9BACL</name>
<accession>A0A3Q8X6Y7</accession>
<dbReference type="KEGG" id="palb:EJC50_20930"/>
<proteinExistence type="predicted"/>
<protein>
    <recommendedName>
        <fullName evidence="3">DUF2140 family protein</fullName>
    </recommendedName>
</protein>
<reference evidence="2" key="1">
    <citation type="submission" date="2018-12" db="EMBL/GenBank/DDBJ databases">
        <title>Genome sequence of Peanibacillus sp.</title>
        <authorList>
            <person name="Subramani G."/>
            <person name="Srinivasan S."/>
            <person name="Kim M.K."/>
        </authorList>
    </citation>
    <scope>NUCLEOTIDE SEQUENCE [LARGE SCALE GENOMIC DNA]</scope>
    <source>
        <strain evidence="2">18JY67-1</strain>
    </source>
</reference>
<evidence type="ECO:0008006" key="3">
    <source>
        <dbReference type="Google" id="ProtNLM"/>
    </source>
</evidence>
<dbReference type="Proteomes" id="UP000272528">
    <property type="component" value="Chromosome"/>
</dbReference>
<sequence length="199" mass="22658">MIRKLLISMIVLILLVTGAGTFAIWYVKPEEDLNLNYAPVPIMDRALTMLRQLDTEFVLTEADINNIGKASIRLHPDYSPDIRITGARLELQEDKLVAHVNVKYKKRIPAGLVITYKLMWSEPNVVAVVEEAKLKGITLKKSYFDNMVIPLGSELPRLVHIQKMDVKGKSVVVTIRKPTLRELRSLLEQELKKQVGWTD</sequence>
<dbReference type="RefSeq" id="WP_126017567.1">
    <property type="nucleotide sequence ID" value="NZ_CP034437.1"/>
</dbReference>
<dbReference type="OrthoDB" id="2664080at2"/>
<evidence type="ECO:0000313" key="2">
    <source>
        <dbReference type="Proteomes" id="UP000272528"/>
    </source>
</evidence>
<gene>
    <name evidence="1" type="ORF">EJC50_20930</name>
</gene>